<accession>A0A4R6TXI5</accession>
<gene>
    <name evidence="2" type="ORF">DFQ45_104178</name>
</gene>
<proteinExistence type="predicted"/>
<evidence type="ECO:0000313" key="3">
    <source>
        <dbReference type="Proteomes" id="UP000294575"/>
    </source>
</evidence>
<name>A0A4R6TXI5_9GAMM</name>
<keyword evidence="1" id="KW-1133">Transmembrane helix</keyword>
<comment type="caution">
    <text evidence="2">The sequence shown here is derived from an EMBL/GenBank/DDBJ whole genome shotgun (WGS) entry which is preliminary data.</text>
</comment>
<dbReference type="AlphaFoldDB" id="A0A4R6TXI5"/>
<feature type="transmembrane region" description="Helical" evidence="1">
    <location>
        <begin position="30"/>
        <end position="51"/>
    </location>
</feature>
<evidence type="ECO:0000313" key="2">
    <source>
        <dbReference type="EMBL" id="TDQ38598.1"/>
    </source>
</evidence>
<evidence type="ECO:0000256" key="1">
    <source>
        <dbReference type="SAM" id="Phobius"/>
    </source>
</evidence>
<keyword evidence="1" id="KW-0472">Membrane</keyword>
<organism evidence="2 3">
    <name type="scientific">Thiopseudomonas denitrificans</name>
    <dbReference type="NCBI Taxonomy" id="1501432"/>
    <lineage>
        <taxon>Bacteria</taxon>
        <taxon>Pseudomonadati</taxon>
        <taxon>Pseudomonadota</taxon>
        <taxon>Gammaproteobacteria</taxon>
        <taxon>Pseudomonadales</taxon>
        <taxon>Pseudomonadaceae</taxon>
        <taxon>Thiopseudomonas</taxon>
    </lineage>
</organism>
<reference evidence="2 3" key="1">
    <citation type="submission" date="2019-03" db="EMBL/GenBank/DDBJ databases">
        <title>Genomic Encyclopedia of Type Strains, Phase IV (KMG-IV): sequencing the most valuable type-strain genomes for metagenomic binning, comparative biology and taxonomic classification.</title>
        <authorList>
            <person name="Goeker M."/>
        </authorList>
    </citation>
    <scope>NUCLEOTIDE SEQUENCE [LARGE SCALE GENOMIC DNA]</scope>
    <source>
        <strain evidence="2 3">DSM 28679</strain>
    </source>
</reference>
<dbReference type="Proteomes" id="UP000294575">
    <property type="component" value="Unassembled WGS sequence"/>
</dbReference>
<dbReference type="RefSeq" id="WP_101496307.1">
    <property type="nucleotide sequence ID" value="NZ_LNJZ01000005.1"/>
</dbReference>
<feature type="transmembrane region" description="Helical" evidence="1">
    <location>
        <begin position="5"/>
        <end position="24"/>
    </location>
</feature>
<sequence>MQKNAWIVTLVGTGIAAAVLLLWLGGAKDAAQQTATATIAIAFAVIPFIFAKAWEALEQIRKADNTSGSNQ</sequence>
<dbReference type="EMBL" id="SNYK01000004">
    <property type="protein sequence ID" value="TDQ38598.1"/>
    <property type="molecule type" value="Genomic_DNA"/>
</dbReference>
<keyword evidence="1" id="KW-0812">Transmembrane</keyword>
<keyword evidence="3" id="KW-1185">Reference proteome</keyword>
<protein>
    <submittedName>
        <fullName evidence="2">Uncharacterized protein</fullName>
    </submittedName>
</protein>